<evidence type="ECO:0000259" key="1">
    <source>
        <dbReference type="Pfam" id="PF02518"/>
    </source>
</evidence>
<name>A0A2N0DGV0_RHISU</name>
<dbReference type="SUPFAM" id="SSF55874">
    <property type="entry name" value="ATPase domain of HSP90 chaperone/DNA topoisomerase II/histidine kinase"/>
    <property type="match status" value="1"/>
</dbReference>
<evidence type="ECO:0000313" key="3">
    <source>
        <dbReference type="Proteomes" id="UP000232164"/>
    </source>
</evidence>
<feature type="domain" description="Histidine kinase/HSP90-like ATPase" evidence="1">
    <location>
        <begin position="1"/>
        <end position="36"/>
    </location>
</feature>
<proteinExistence type="predicted"/>
<dbReference type="EMBL" id="PIQN01000003">
    <property type="protein sequence ID" value="PKA45322.1"/>
    <property type="molecule type" value="Genomic_DNA"/>
</dbReference>
<protein>
    <recommendedName>
        <fullName evidence="1">Histidine kinase/HSP90-like ATPase domain-containing protein</fullName>
    </recommendedName>
</protein>
<reference evidence="2 3" key="1">
    <citation type="submission" date="2017-11" db="EMBL/GenBank/DDBJ databases">
        <authorList>
            <person name="Han C.G."/>
        </authorList>
    </citation>
    <scope>NUCLEOTIDE SEQUENCE [LARGE SCALE GENOMIC DNA]</scope>
    <source>
        <strain evidence="2 3">HCNT1</strain>
    </source>
</reference>
<accession>A0A2N0DGV0</accession>
<reference evidence="2 3" key="2">
    <citation type="submission" date="2017-12" db="EMBL/GenBank/DDBJ databases">
        <title>Genome sequence of Rhizobium sullae HCNT1 isolated from Sulla coronaria nodules and featuring peculiar denitrification phenotypes.</title>
        <authorList>
            <person name="De Diego-Diaz B."/>
            <person name="Treu L."/>
            <person name="Campanaro S."/>
            <person name="Da Silva Duarte V."/>
            <person name="Basaglia M."/>
            <person name="Favaro L."/>
            <person name="Casella S."/>
            <person name="Squartini A."/>
        </authorList>
    </citation>
    <scope>NUCLEOTIDE SEQUENCE [LARGE SCALE GENOMIC DNA]</scope>
    <source>
        <strain evidence="2 3">HCNT1</strain>
    </source>
</reference>
<sequence length="64" mass="6845">MGLAICQSIIRAHGGEITASNHPQGGARFHFSLPADGIANGQFHKCLSNCPCLQAQDDKIDRII</sequence>
<gene>
    <name evidence="2" type="ORF">CWR43_03885</name>
</gene>
<evidence type="ECO:0000313" key="2">
    <source>
        <dbReference type="EMBL" id="PKA45322.1"/>
    </source>
</evidence>
<dbReference type="Gene3D" id="3.30.565.10">
    <property type="entry name" value="Histidine kinase-like ATPase, C-terminal domain"/>
    <property type="match status" value="1"/>
</dbReference>
<comment type="caution">
    <text evidence="2">The sequence shown here is derived from an EMBL/GenBank/DDBJ whole genome shotgun (WGS) entry which is preliminary data.</text>
</comment>
<dbReference type="InterPro" id="IPR036890">
    <property type="entry name" value="HATPase_C_sf"/>
</dbReference>
<dbReference type="Pfam" id="PF02518">
    <property type="entry name" value="HATPase_c"/>
    <property type="match status" value="1"/>
</dbReference>
<dbReference type="InterPro" id="IPR003594">
    <property type="entry name" value="HATPase_dom"/>
</dbReference>
<organism evidence="2 3">
    <name type="scientific">Rhizobium sullae</name>
    <name type="common">Rhizobium hedysari</name>
    <dbReference type="NCBI Taxonomy" id="50338"/>
    <lineage>
        <taxon>Bacteria</taxon>
        <taxon>Pseudomonadati</taxon>
        <taxon>Pseudomonadota</taxon>
        <taxon>Alphaproteobacteria</taxon>
        <taxon>Hyphomicrobiales</taxon>
        <taxon>Rhizobiaceae</taxon>
        <taxon>Rhizobium/Agrobacterium group</taxon>
        <taxon>Rhizobium</taxon>
    </lineage>
</organism>
<dbReference type="AlphaFoldDB" id="A0A2N0DGV0"/>
<dbReference type="Proteomes" id="UP000232164">
    <property type="component" value="Unassembled WGS sequence"/>
</dbReference>